<comment type="subcellular location">
    <subcellularLocation>
        <location evidence="9">Cytoplasm</location>
    </subcellularLocation>
</comment>
<dbReference type="InterPro" id="IPR000192">
    <property type="entry name" value="Aminotrans_V_dom"/>
</dbReference>
<gene>
    <name evidence="9" type="primary">iscS</name>
    <name evidence="12" type="ordered locus">Mtc_1595</name>
</gene>
<evidence type="ECO:0000256" key="2">
    <source>
        <dbReference type="ARBA" id="ARBA00006490"/>
    </source>
</evidence>
<dbReference type="HAMAP" id="MF_00331">
    <property type="entry name" value="Cys_desulf_IscS"/>
    <property type="match status" value="1"/>
</dbReference>
<comment type="cofactor">
    <cofactor evidence="1 9 10">
        <name>pyridoxal 5'-phosphate</name>
        <dbReference type="ChEBI" id="CHEBI:597326"/>
    </cofactor>
</comment>
<dbReference type="InterPro" id="IPR015424">
    <property type="entry name" value="PyrdxlP-dep_Trfase"/>
</dbReference>
<comment type="pathway">
    <text evidence="9">Cofactor biosynthesis; iron-sulfur cluster biosynthesis.</text>
</comment>
<dbReference type="InterPro" id="IPR015421">
    <property type="entry name" value="PyrdxlP-dep_Trfase_major"/>
</dbReference>
<comment type="catalytic activity">
    <reaction evidence="9">
        <text>(sulfur carrier)-H + L-cysteine = (sulfur carrier)-SH + L-alanine</text>
        <dbReference type="Rhea" id="RHEA:43892"/>
        <dbReference type="Rhea" id="RHEA-COMP:14737"/>
        <dbReference type="Rhea" id="RHEA-COMP:14739"/>
        <dbReference type="ChEBI" id="CHEBI:29917"/>
        <dbReference type="ChEBI" id="CHEBI:35235"/>
        <dbReference type="ChEBI" id="CHEBI:57972"/>
        <dbReference type="ChEBI" id="CHEBI:64428"/>
        <dbReference type="EC" id="2.8.1.7"/>
    </reaction>
</comment>
<dbReference type="PIRSF" id="PIRSF005572">
    <property type="entry name" value="NifS"/>
    <property type="match status" value="1"/>
</dbReference>
<name>H8I7U7_METCZ</name>
<evidence type="ECO:0000256" key="6">
    <source>
        <dbReference type="ARBA" id="ARBA00022898"/>
    </source>
</evidence>
<dbReference type="Gene3D" id="3.90.1150.10">
    <property type="entry name" value="Aspartate Aminotransferase, domain 1"/>
    <property type="match status" value="1"/>
</dbReference>
<dbReference type="NCBIfam" id="TIGR03402">
    <property type="entry name" value="FeS_nifS"/>
    <property type="match status" value="1"/>
</dbReference>
<keyword evidence="8 9" id="KW-0411">Iron-sulfur</keyword>
<comment type="similarity">
    <text evidence="2 9">Belongs to the class-V pyridoxal-phosphate-dependent aminotransferase family. NifS/IscS subfamily.</text>
</comment>
<dbReference type="GeneID" id="11971733"/>
<dbReference type="PANTHER" id="PTHR11601:SF34">
    <property type="entry name" value="CYSTEINE DESULFURASE"/>
    <property type="match status" value="1"/>
</dbReference>
<dbReference type="InterPro" id="IPR017772">
    <property type="entry name" value="Cys_deSase_NifS_bac/arc"/>
</dbReference>
<dbReference type="SUPFAM" id="SSF53383">
    <property type="entry name" value="PLP-dependent transferases"/>
    <property type="match status" value="1"/>
</dbReference>
<dbReference type="InterPro" id="IPR016454">
    <property type="entry name" value="Cysteine_dSase"/>
</dbReference>
<feature type="binding site" description="via persulfide group" evidence="9">
    <location>
        <position position="324"/>
    </location>
    <ligand>
        <name>[2Fe-2S] cluster</name>
        <dbReference type="ChEBI" id="CHEBI:190135"/>
        <note>ligand shared with IscU</note>
    </ligand>
</feature>
<keyword evidence="5 9" id="KW-0479">Metal-binding</keyword>
<keyword evidence="13" id="KW-1185">Reference proteome</keyword>
<dbReference type="Pfam" id="PF00266">
    <property type="entry name" value="Aminotran_5"/>
    <property type="match status" value="1"/>
</dbReference>
<evidence type="ECO:0000313" key="13">
    <source>
        <dbReference type="Proteomes" id="UP000005233"/>
    </source>
</evidence>
<evidence type="ECO:0000256" key="1">
    <source>
        <dbReference type="ARBA" id="ARBA00001933"/>
    </source>
</evidence>
<dbReference type="KEGG" id="mez:Mtc_1595"/>
<feature type="binding site" evidence="9">
    <location>
        <position position="179"/>
    </location>
    <ligand>
        <name>pyridoxal 5'-phosphate</name>
        <dbReference type="ChEBI" id="CHEBI:597326"/>
    </ligand>
</feature>
<keyword evidence="9" id="KW-0001">2Fe-2S</keyword>
<dbReference type="HOGENOM" id="CLU_003433_0_0_2"/>
<dbReference type="GO" id="GO:0006520">
    <property type="term" value="P:amino acid metabolic process"/>
    <property type="evidence" value="ECO:0007669"/>
    <property type="project" value="InterPro"/>
</dbReference>
<dbReference type="GO" id="GO:0044571">
    <property type="term" value="P:[2Fe-2S] cluster assembly"/>
    <property type="evidence" value="ECO:0007669"/>
    <property type="project" value="UniProtKB-UniRule"/>
</dbReference>
<comment type="subunit">
    <text evidence="9">Homodimer. Forms a heterotetramer with IscU, interacts with other sulfur acceptors.</text>
</comment>
<dbReference type="InterPro" id="IPR020578">
    <property type="entry name" value="Aminotrans_V_PyrdxlP_BS"/>
</dbReference>
<evidence type="ECO:0000313" key="12">
    <source>
        <dbReference type="EMBL" id="AFD00347.1"/>
    </source>
</evidence>
<dbReference type="PROSITE" id="PS00595">
    <property type="entry name" value="AA_TRANSFER_CLASS_5"/>
    <property type="match status" value="1"/>
</dbReference>
<keyword evidence="6 9" id="KW-0663">Pyridoxal phosphate</keyword>
<dbReference type="eggNOG" id="arCOG00066">
    <property type="taxonomic scope" value="Archaea"/>
</dbReference>
<organism evidence="12 13">
    <name type="scientific">Methanocella conradii (strain DSM 24694 / JCM 17849 / CGMCC 1.5162 / HZ254)</name>
    <dbReference type="NCBI Taxonomy" id="1041930"/>
    <lineage>
        <taxon>Archaea</taxon>
        <taxon>Methanobacteriati</taxon>
        <taxon>Methanobacteriota</taxon>
        <taxon>Stenosarchaea group</taxon>
        <taxon>Methanomicrobia</taxon>
        <taxon>Methanocellales</taxon>
        <taxon>Methanocellaceae</taxon>
        <taxon>Methanocella</taxon>
    </lineage>
</organism>
<dbReference type="PANTHER" id="PTHR11601">
    <property type="entry name" value="CYSTEINE DESULFURYLASE FAMILY MEMBER"/>
    <property type="match status" value="1"/>
</dbReference>
<proteinExistence type="inferred from homology"/>
<feature type="domain" description="Aminotransferase class V" evidence="11">
    <location>
        <begin position="4"/>
        <end position="365"/>
    </location>
</feature>
<protein>
    <recommendedName>
        <fullName evidence="9">Cysteine desulfurase IscS</fullName>
        <ecNumber evidence="9">2.8.1.7</ecNumber>
    </recommendedName>
</protein>
<dbReference type="NCBIfam" id="NF002806">
    <property type="entry name" value="PRK02948.1"/>
    <property type="match status" value="1"/>
</dbReference>
<evidence type="ECO:0000256" key="4">
    <source>
        <dbReference type="ARBA" id="ARBA00022679"/>
    </source>
</evidence>
<feature type="binding site" evidence="9">
    <location>
        <begin position="199"/>
        <end position="201"/>
    </location>
    <ligand>
        <name>pyridoxal 5'-phosphate</name>
        <dbReference type="ChEBI" id="CHEBI:597326"/>
    </ligand>
</feature>
<dbReference type="OrthoDB" id="9577at2157"/>
<accession>H8I7U7</accession>
<dbReference type="EMBL" id="CP003243">
    <property type="protein sequence ID" value="AFD00347.1"/>
    <property type="molecule type" value="Genomic_DNA"/>
</dbReference>
<evidence type="ECO:0000259" key="11">
    <source>
        <dbReference type="Pfam" id="PF00266"/>
    </source>
</evidence>
<keyword evidence="3 9" id="KW-0963">Cytoplasm</keyword>
<evidence type="ECO:0000256" key="3">
    <source>
        <dbReference type="ARBA" id="ARBA00022490"/>
    </source>
</evidence>
<dbReference type="Proteomes" id="UP000005233">
    <property type="component" value="Chromosome"/>
</dbReference>
<dbReference type="UniPathway" id="UPA00266"/>
<feature type="binding site" evidence="9">
    <location>
        <position position="151"/>
    </location>
    <ligand>
        <name>pyridoxal 5'-phosphate</name>
        <dbReference type="ChEBI" id="CHEBI:597326"/>
    </ligand>
</feature>
<dbReference type="InterPro" id="IPR010240">
    <property type="entry name" value="Cys_deSase_IscS"/>
</dbReference>
<reference evidence="12 13" key="1">
    <citation type="journal article" date="2012" name="J. Bacteriol.">
        <title>Complete genome sequence of a thermophilic methanogen, Methanocella conradii HZ254, isolated from Chinese rice field soil.</title>
        <authorList>
            <person name="Lu Z."/>
            <person name="Lu Y."/>
        </authorList>
    </citation>
    <scope>NUCLEOTIDE SEQUENCE [LARGE SCALE GENOMIC DNA]</scope>
    <source>
        <strain evidence="13">DSM 24694 / JCM 17849 / CGMCC 1.5162 / HZ254</strain>
    </source>
</reference>
<dbReference type="FunFam" id="3.40.640.10:FF:000003">
    <property type="entry name" value="Cysteine desulfurase IscS"/>
    <property type="match status" value="1"/>
</dbReference>
<evidence type="ECO:0000256" key="8">
    <source>
        <dbReference type="ARBA" id="ARBA00023014"/>
    </source>
</evidence>
<dbReference type="RefSeq" id="WP_014406178.1">
    <property type="nucleotide sequence ID" value="NC_017034.1"/>
</dbReference>
<feature type="active site" description="Cysteine persulfide intermediate" evidence="9">
    <location>
        <position position="324"/>
    </location>
</feature>
<evidence type="ECO:0000256" key="9">
    <source>
        <dbReference type="HAMAP-Rule" id="MF_00331"/>
    </source>
</evidence>
<keyword evidence="4 9" id="KW-0808">Transferase</keyword>
<dbReference type="GO" id="GO:0051537">
    <property type="term" value="F:2 iron, 2 sulfur cluster binding"/>
    <property type="evidence" value="ECO:0007669"/>
    <property type="project" value="UniProtKB-UniRule"/>
</dbReference>
<dbReference type="SMR" id="H8I7U7"/>
<feature type="binding site" evidence="9">
    <location>
        <begin position="71"/>
        <end position="72"/>
    </location>
    <ligand>
        <name>pyridoxal 5'-phosphate</name>
        <dbReference type="ChEBI" id="CHEBI:597326"/>
    </ligand>
</feature>
<evidence type="ECO:0000256" key="10">
    <source>
        <dbReference type="RuleBase" id="RU004504"/>
    </source>
</evidence>
<dbReference type="EC" id="2.8.1.7" evidence="9"/>
<dbReference type="Gene3D" id="3.40.640.10">
    <property type="entry name" value="Type I PLP-dependent aspartate aminotransferase-like (Major domain)"/>
    <property type="match status" value="1"/>
</dbReference>
<dbReference type="GO" id="GO:1990221">
    <property type="term" value="C:L-cysteine desulfurase complex"/>
    <property type="evidence" value="ECO:0007669"/>
    <property type="project" value="UniProtKB-ARBA"/>
</dbReference>
<comment type="miscellaneous">
    <text evidence="9">In Archaea the pyridoxal phosphate cofactor is not covalently bound to Lys but ligated by other amino acids.</text>
</comment>
<dbReference type="InterPro" id="IPR015422">
    <property type="entry name" value="PyrdxlP-dep_Trfase_small"/>
</dbReference>
<dbReference type="GO" id="GO:0031071">
    <property type="term" value="F:cysteine desulfurase activity"/>
    <property type="evidence" value="ECO:0007669"/>
    <property type="project" value="UniProtKB-UniRule"/>
</dbReference>
<dbReference type="GO" id="GO:0030170">
    <property type="term" value="F:pyridoxal phosphate binding"/>
    <property type="evidence" value="ECO:0007669"/>
    <property type="project" value="UniProtKB-UniRule"/>
</dbReference>
<dbReference type="GO" id="GO:0046872">
    <property type="term" value="F:metal ion binding"/>
    <property type="evidence" value="ECO:0007669"/>
    <property type="project" value="UniProtKB-KW"/>
</dbReference>
<feature type="binding site" evidence="9">
    <location>
        <position position="237"/>
    </location>
    <ligand>
        <name>pyridoxal 5'-phosphate</name>
        <dbReference type="ChEBI" id="CHEBI:597326"/>
    </ligand>
</feature>
<comment type="function">
    <text evidence="9">Master enzyme that delivers sulfur to a number of partners involved in Fe-S cluster assembly, tRNA modification or cofactor biosynthesis. Catalyzes the removal of elemental sulfur atoms from cysteine to produce alanine. Functions as a sulfur delivery protein for Fe-S cluster synthesis onto IscU, an Fe-S scaffold assembly protein, as well as other S acceptor proteins.</text>
</comment>
<dbReference type="AlphaFoldDB" id="H8I7U7"/>
<evidence type="ECO:0000256" key="5">
    <source>
        <dbReference type="ARBA" id="ARBA00022723"/>
    </source>
</evidence>
<keyword evidence="7 9" id="KW-0408">Iron</keyword>
<sequence>MKKVYLDNSATTRVSQEVLDAMLPFFTETYGNPSSLHTMGQEASAAVQKAREQVARAIGADAEEIIFTSCGTEADNLALVGTAYANRKKGNHIITSSIEHPAILRTCEFLEKEGFRVTYLPVDRYGMVSPADVEAAIRPETTLISVMAVNNEIGTIQPVREIGRIAKEHNVYFHSDAVQAVGKVPINVKKDDIDMLSLSGHKIHAPKGVGALYVKKGTRIQALIHGGGQERNMKSGTENVPGIVGLGQACEAAIRDFDKNTAHMKRLRDKLIEGLLKIDRVRLNGHPTIRSPNNVNVSFSFIEGESLVLFLDMSGIEASTGSACSSKNLKASHVLLACGLPPEEAHGSLRLTNCAFNTEDEIDYVLETLPGIVDRLRAMSPLYKEAARTTT</sequence>
<dbReference type="STRING" id="1041930.Mtc_1595"/>
<evidence type="ECO:0000256" key="7">
    <source>
        <dbReference type="ARBA" id="ARBA00023004"/>
    </source>
</evidence>